<comment type="caution">
    <text evidence="4">The sequence shown here is derived from an EMBL/GenBank/DDBJ whole genome shotgun (WGS) entry which is preliminary data.</text>
</comment>
<protein>
    <submittedName>
        <fullName evidence="4">TetR/AcrR family transcriptional regulator</fullName>
    </submittedName>
</protein>
<feature type="DNA-binding region" description="H-T-H motif" evidence="2">
    <location>
        <begin position="35"/>
        <end position="54"/>
    </location>
</feature>
<reference evidence="4 5" key="1">
    <citation type="submission" date="2024-06" db="EMBL/GenBank/DDBJ databases">
        <authorList>
            <person name="Li F."/>
        </authorList>
    </citation>
    <scope>NUCLEOTIDE SEQUENCE [LARGE SCALE GENOMIC DNA]</scope>
    <source>
        <strain evidence="4 5">GXAS 311</strain>
    </source>
</reference>
<dbReference type="InterPro" id="IPR001647">
    <property type="entry name" value="HTH_TetR"/>
</dbReference>
<evidence type="ECO:0000256" key="1">
    <source>
        <dbReference type="ARBA" id="ARBA00023125"/>
    </source>
</evidence>
<gene>
    <name evidence="4" type="ORF">ABVT43_17220</name>
</gene>
<evidence type="ECO:0000259" key="3">
    <source>
        <dbReference type="PROSITE" id="PS50977"/>
    </source>
</evidence>
<dbReference type="Gene3D" id="1.10.357.10">
    <property type="entry name" value="Tetracycline Repressor, domain 2"/>
    <property type="match status" value="1"/>
</dbReference>
<dbReference type="PANTHER" id="PTHR43479:SF11">
    <property type="entry name" value="ACREF_ENVCD OPERON REPRESSOR-RELATED"/>
    <property type="match status" value="1"/>
</dbReference>
<dbReference type="Pfam" id="PF00440">
    <property type="entry name" value="TetR_N"/>
    <property type="match status" value="1"/>
</dbReference>
<accession>A0ABV2BY87</accession>
<evidence type="ECO:0000313" key="5">
    <source>
        <dbReference type="Proteomes" id="UP001548189"/>
    </source>
</evidence>
<feature type="domain" description="HTH tetR-type" evidence="3">
    <location>
        <begin position="12"/>
        <end position="72"/>
    </location>
</feature>
<dbReference type="RefSeq" id="WP_353897468.1">
    <property type="nucleotide sequence ID" value="NZ_JBEVCJ010000030.1"/>
</dbReference>
<dbReference type="Proteomes" id="UP001548189">
    <property type="component" value="Unassembled WGS sequence"/>
</dbReference>
<proteinExistence type="predicted"/>
<dbReference type="InterPro" id="IPR050624">
    <property type="entry name" value="HTH-type_Tx_Regulator"/>
</dbReference>
<name>A0ABV2BY87_9GAMM</name>
<organism evidence="4 5">
    <name type="scientific">Aliikangiella maris</name>
    <dbReference type="NCBI Taxonomy" id="3162458"/>
    <lineage>
        <taxon>Bacteria</taxon>
        <taxon>Pseudomonadati</taxon>
        <taxon>Pseudomonadota</taxon>
        <taxon>Gammaproteobacteria</taxon>
        <taxon>Oceanospirillales</taxon>
        <taxon>Pleioneaceae</taxon>
        <taxon>Aliikangiella</taxon>
    </lineage>
</organism>
<dbReference type="SUPFAM" id="SSF46689">
    <property type="entry name" value="Homeodomain-like"/>
    <property type="match status" value="1"/>
</dbReference>
<dbReference type="EMBL" id="JBEVCJ010000030">
    <property type="protein sequence ID" value="MET1256886.1"/>
    <property type="molecule type" value="Genomic_DNA"/>
</dbReference>
<evidence type="ECO:0000313" key="4">
    <source>
        <dbReference type="EMBL" id="MET1256886.1"/>
    </source>
</evidence>
<dbReference type="Gene3D" id="1.10.10.60">
    <property type="entry name" value="Homeodomain-like"/>
    <property type="match status" value="1"/>
</dbReference>
<keyword evidence="5" id="KW-1185">Reference proteome</keyword>
<dbReference type="PROSITE" id="PS50977">
    <property type="entry name" value="HTH_TETR_2"/>
    <property type="match status" value="1"/>
</dbReference>
<keyword evidence="1 2" id="KW-0238">DNA-binding</keyword>
<sequence>MSPRTISRNQLLQREQELIEIARTLVENQCLTTLTIDKLVAASPYSKGTIYKHFLSKEDLLLAICNTCMQEIKALFIRALKFDGSSREKMVAVIVSYIIWAKLHPSQLFAVLSAHSPSVAARSSDENNAIHQQCEAELMGLMNVEIGKAIESGDFDIPAEMTFEQVTFALWSSTWGSLALIMSKGNSIKLQPMILERESFTNTRLILDGFNWRPLSTDWDYHKTIKKIAEDIFQPEIKALEDKGTPFIFN</sequence>
<dbReference type="PANTHER" id="PTHR43479">
    <property type="entry name" value="ACREF/ENVCD OPERON REPRESSOR-RELATED"/>
    <property type="match status" value="1"/>
</dbReference>
<dbReference type="InterPro" id="IPR009057">
    <property type="entry name" value="Homeodomain-like_sf"/>
</dbReference>
<evidence type="ECO:0000256" key="2">
    <source>
        <dbReference type="PROSITE-ProRule" id="PRU00335"/>
    </source>
</evidence>